<dbReference type="EMBL" id="CP002042">
    <property type="protein sequence ID" value="ADH63642.1"/>
    <property type="molecule type" value="Genomic_DNA"/>
</dbReference>
<name>D7BFT9_ALLS1</name>
<keyword evidence="3" id="KW-1185">Reference proteome</keyword>
<feature type="transmembrane region" description="Helical" evidence="1">
    <location>
        <begin position="122"/>
        <end position="142"/>
    </location>
</feature>
<evidence type="ECO:0000313" key="2">
    <source>
        <dbReference type="EMBL" id="ADH63642.1"/>
    </source>
</evidence>
<dbReference type="RefSeq" id="WP_013158199.1">
    <property type="nucleotide sequence ID" value="NC_014212.1"/>
</dbReference>
<keyword evidence="1" id="KW-0472">Membrane</keyword>
<organism evidence="2 3">
    <name type="scientific">Allomeiothermus silvanus (strain ATCC 700542 / DSM 9946 / NBRC 106475 / NCIMB 13440 / VI-R2)</name>
    <name type="common">Thermus silvanus</name>
    <dbReference type="NCBI Taxonomy" id="526227"/>
    <lineage>
        <taxon>Bacteria</taxon>
        <taxon>Thermotogati</taxon>
        <taxon>Deinococcota</taxon>
        <taxon>Deinococci</taxon>
        <taxon>Thermales</taxon>
        <taxon>Thermaceae</taxon>
        <taxon>Allomeiothermus</taxon>
    </lineage>
</organism>
<proteinExistence type="predicted"/>
<dbReference type="STRING" id="526227.Mesil_1764"/>
<keyword evidence="1" id="KW-1133">Transmembrane helix</keyword>
<evidence type="ECO:0000313" key="3">
    <source>
        <dbReference type="Proteomes" id="UP000001916"/>
    </source>
</evidence>
<feature type="transmembrane region" description="Helical" evidence="1">
    <location>
        <begin position="84"/>
        <end position="102"/>
    </location>
</feature>
<keyword evidence="1" id="KW-0812">Transmembrane</keyword>
<accession>D7BFT9</accession>
<protein>
    <submittedName>
        <fullName evidence="2">Uncharacterized protein</fullName>
    </submittedName>
</protein>
<sequence>MADRALPQIDTNPLQVVQDPRVVSGAMGVLGANLLRKALFTQQRSVFGYAAKGSDGRIRYYENADEAKKGDAGKQIASAYQRRIFLHLGYVLFGTLAMSYGKEARKDDVLSSTDDTTLMVKYAGLGFAASGFANLVMTLFNIE</sequence>
<gene>
    <name evidence="2" type="ordered locus">Mesil_1764</name>
</gene>
<reference evidence="2 3" key="1">
    <citation type="journal article" date="2010" name="Stand. Genomic Sci.">
        <title>Complete genome sequence of Meiothermus silvanus type strain (VI-R2).</title>
        <authorList>
            <person name="Sikorski J."/>
            <person name="Tindall B.J."/>
            <person name="Lowry S."/>
            <person name="Lucas S."/>
            <person name="Nolan M."/>
            <person name="Copeland A."/>
            <person name="Glavina Del Rio T."/>
            <person name="Tice H."/>
            <person name="Cheng J.F."/>
            <person name="Han C."/>
            <person name="Pitluck S."/>
            <person name="Liolios K."/>
            <person name="Ivanova N."/>
            <person name="Mavromatis K."/>
            <person name="Mikhailova N."/>
            <person name="Pati A."/>
            <person name="Goodwin L."/>
            <person name="Chen A."/>
            <person name="Palaniappan K."/>
            <person name="Land M."/>
            <person name="Hauser L."/>
            <person name="Chang Y.J."/>
            <person name="Jeffries C.D."/>
            <person name="Rohde M."/>
            <person name="Goker M."/>
            <person name="Woyke T."/>
            <person name="Bristow J."/>
            <person name="Eisen J.A."/>
            <person name="Markowitz V."/>
            <person name="Hugenholtz P."/>
            <person name="Kyrpides N.C."/>
            <person name="Klenk H.P."/>
            <person name="Lapidus A."/>
        </authorList>
    </citation>
    <scope>NUCLEOTIDE SEQUENCE [LARGE SCALE GENOMIC DNA]</scope>
    <source>
        <strain evidence="3">ATCC 700542 / DSM 9946 / VI-R2</strain>
    </source>
</reference>
<evidence type="ECO:0000256" key="1">
    <source>
        <dbReference type="SAM" id="Phobius"/>
    </source>
</evidence>
<dbReference type="AlphaFoldDB" id="D7BFT9"/>
<dbReference type="OrthoDB" id="32016at2"/>
<dbReference type="Proteomes" id="UP000001916">
    <property type="component" value="Chromosome"/>
</dbReference>
<dbReference type="HOGENOM" id="CLU_1852817_0_0_0"/>
<dbReference type="KEGG" id="msv:Mesil_1764"/>